<protein>
    <recommendedName>
        <fullName evidence="5">Peptidase M16 C-terminal domain-containing protein</fullName>
    </recommendedName>
</protein>
<dbReference type="Gene3D" id="3.30.830.10">
    <property type="entry name" value="Metalloenzyme, LuxS/M16 peptidase-like"/>
    <property type="match status" value="2"/>
</dbReference>
<dbReference type="InterPro" id="IPR050361">
    <property type="entry name" value="MPP/UQCRC_Complex"/>
</dbReference>
<dbReference type="InterPro" id="IPR007863">
    <property type="entry name" value="Peptidase_M16_C"/>
</dbReference>
<organism evidence="3 4">
    <name type="scientific">candidate division WOR-1 bacterium DG_54_3</name>
    <dbReference type="NCBI Taxonomy" id="1703775"/>
    <lineage>
        <taxon>Bacteria</taxon>
        <taxon>Bacillati</taxon>
        <taxon>Saganbacteria</taxon>
    </lineage>
</organism>
<dbReference type="Pfam" id="PF05193">
    <property type="entry name" value="Peptidase_M16_C"/>
    <property type="match status" value="1"/>
</dbReference>
<feature type="domain" description="Peptidase M16 N-terminal" evidence="1">
    <location>
        <begin position="70"/>
        <end position="208"/>
    </location>
</feature>
<dbReference type="InterPro" id="IPR011765">
    <property type="entry name" value="Pept_M16_N"/>
</dbReference>
<dbReference type="SUPFAM" id="SSF63411">
    <property type="entry name" value="LuxS/MPP-like metallohydrolase"/>
    <property type="match status" value="2"/>
</dbReference>
<evidence type="ECO:0000259" key="1">
    <source>
        <dbReference type="Pfam" id="PF00675"/>
    </source>
</evidence>
<name>A0A0S7Y2H4_UNCSA</name>
<dbReference type="PANTHER" id="PTHR11851">
    <property type="entry name" value="METALLOPROTEASE"/>
    <property type="match status" value="1"/>
</dbReference>
<proteinExistence type="predicted"/>
<dbReference type="EMBL" id="LIZX01000035">
    <property type="protein sequence ID" value="KPJ68962.1"/>
    <property type="molecule type" value="Genomic_DNA"/>
</dbReference>
<feature type="domain" description="Peptidase M16 C-terminal" evidence="2">
    <location>
        <begin position="215"/>
        <end position="391"/>
    </location>
</feature>
<evidence type="ECO:0000313" key="4">
    <source>
        <dbReference type="Proteomes" id="UP000051861"/>
    </source>
</evidence>
<evidence type="ECO:0008006" key="5">
    <source>
        <dbReference type="Google" id="ProtNLM"/>
    </source>
</evidence>
<reference evidence="3 4" key="1">
    <citation type="journal article" date="2015" name="Microbiome">
        <title>Genomic resolution of linkages in carbon, nitrogen, and sulfur cycling among widespread estuary sediment bacteria.</title>
        <authorList>
            <person name="Baker B.J."/>
            <person name="Lazar C.S."/>
            <person name="Teske A.P."/>
            <person name="Dick G.J."/>
        </authorList>
    </citation>
    <scope>NUCLEOTIDE SEQUENCE [LARGE SCALE GENOMIC DNA]</scope>
    <source>
        <strain evidence="3">DG_54_3</strain>
    </source>
</reference>
<dbReference type="Proteomes" id="UP000051861">
    <property type="component" value="Unassembled WGS sequence"/>
</dbReference>
<accession>A0A0S7Y2H4</accession>
<dbReference type="AlphaFoldDB" id="A0A0S7Y2H4"/>
<dbReference type="PANTHER" id="PTHR11851:SF224">
    <property type="entry name" value="PROCESSING PROTEASE"/>
    <property type="match status" value="1"/>
</dbReference>
<dbReference type="GO" id="GO:0046872">
    <property type="term" value="F:metal ion binding"/>
    <property type="evidence" value="ECO:0007669"/>
    <property type="project" value="InterPro"/>
</dbReference>
<evidence type="ECO:0000313" key="3">
    <source>
        <dbReference type="EMBL" id="KPJ68962.1"/>
    </source>
</evidence>
<comment type="caution">
    <text evidence="3">The sequence shown here is derived from an EMBL/GenBank/DDBJ whole genome shotgun (WGS) entry which is preliminary data.</text>
</comment>
<dbReference type="InterPro" id="IPR011249">
    <property type="entry name" value="Metalloenz_LuxS/M16"/>
</dbReference>
<evidence type="ECO:0000259" key="2">
    <source>
        <dbReference type="Pfam" id="PF05193"/>
    </source>
</evidence>
<sequence length="490" mass="55960">MNANSKNHNNLQIFFFIFLPVFVLTSPLLSQEKFRNTPPYPDPLAELNLPAIESYTLSNGLSLSVIYQDNIPTISLKLVILTGESASPEELPGLATLTANMLSRGASTLSSSEIEERIESIGGNFRTSINPDYSVFTFTFLEEHLDEALDILSKMILQPTFTRVEIANVKRSMFYNTLRKTSDPEFIAKRHLYRLLFKNHPYGKSTYNEDVIKNLNQKSLLDFFDKYYRPNNAILVLTGNLNLSTAARKVSSYLNTWERKNLDTSFIPPPEPYTEKKICFIDLPKAKDATIYIGNVILAPSSPDFFPFLVLNQVLGGTPNSRLFMNLRESKEYAYLVFSEVEFFKSCGIFLIRAKVRPDVIRESVEECFKVIENITKRRVPSNELEQAKSYLIGNFPLKIETMEELSSKVSEIKAFDLGENHWSKYYENIMFTNSKKVFETAQGYPLLTSVVVIVGDKNVIIDHVMEFDEIDMYDIKGNLLQSFKKGVIE</sequence>
<gene>
    <name evidence="3" type="ORF">AMJ44_05010</name>
</gene>
<dbReference type="Pfam" id="PF00675">
    <property type="entry name" value="Peptidase_M16"/>
    <property type="match status" value="1"/>
</dbReference>